<dbReference type="GO" id="GO:0005829">
    <property type="term" value="C:cytosol"/>
    <property type="evidence" value="ECO:0007669"/>
    <property type="project" value="TreeGrafter"/>
</dbReference>
<dbReference type="GO" id="GO:0003824">
    <property type="term" value="F:catalytic activity"/>
    <property type="evidence" value="ECO:0007669"/>
    <property type="project" value="InterPro"/>
</dbReference>
<reference evidence="9" key="1">
    <citation type="submission" date="2009-12" db="EMBL/GenBank/DDBJ databases">
        <title>Complete sequence of Treponema primitia strain ZAS-2.</title>
        <authorList>
            <person name="Tetu S.G."/>
            <person name="Matson E."/>
            <person name="Ren Q."/>
            <person name="Seshadri R."/>
            <person name="Elbourne L."/>
            <person name="Hassan K.A."/>
            <person name="Durkin A."/>
            <person name="Radune D."/>
            <person name="Mohamoud Y."/>
            <person name="Shay R."/>
            <person name="Jin S."/>
            <person name="Zhang X."/>
            <person name="Lucey K."/>
            <person name="Ballor N.R."/>
            <person name="Ottesen E."/>
            <person name="Rosenthal R."/>
            <person name="Allen A."/>
            <person name="Leadbetter J.R."/>
            <person name="Paulsen I.T."/>
        </authorList>
    </citation>
    <scope>NUCLEOTIDE SEQUENCE [LARGE SCALE GENOMIC DNA]</scope>
    <source>
        <strain evidence="9">ATCC BAA-887 / DSM 12427 / ZAS-2</strain>
    </source>
</reference>
<evidence type="ECO:0000313" key="9">
    <source>
        <dbReference type="Proteomes" id="UP000009223"/>
    </source>
</evidence>
<evidence type="ECO:0000256" key="4">
    <source>
        <dbReference type="ARBA" id="ARBA00023004"/>
    </source>
</evidence>
<keyword evidence="2" id="KW-0949">S-adenosyl-L-methionine</keyword>
<feature type="domain" description="B12-binding" evidence="6">
    <location>
        <begin position="1"/>
        <end position="149"/>
    </location>
</feature>
<dbReference type="Pfam" id="PF02310">
    <property type="entry name" value="B12-binding"/>
    <property type="match status" value="1"/>
</dbReference>
<reference evidence="8 9" key="2">
    <citation type="journal article" date="2011" name="ISME J.">
        <title>RNA-seq reveals cooperative metabolic interactions between two termite-gut spirochete species in co-culture.</title>
        <authorList>
            <person name="Rosenthal A.Z."/>
            <person name="Matson E.G."/>
            <person name="Eldar A."/>
            <person name="Leadbetter J.R."/>
        </authorList>
    </citation>
    <scope>NUCLEOTIDE SEQUENCE [LARGE SCALE GENOMIC DNA]</scope>
    <source>
        <strain evidence="9">ATCC BAA-887 / DSM 12427 / ZAS-2</strain>
    </source>
</reference>
<evidence type="ECO:0000256" key="3">
    <source>
        <dbReference type="ARBA" id="ARBA00022723"/>
    </source>
</evidence>
<dbReference type="PANTHER" id="PTHR43409:SF16">
    <property type="entry name" value="SLR0320 PROTEIN"/>
    <property type="match status" value="1"/>
</dbReference>
<gene>
    <name evidence="8" type="ordered locus">TREPR_0840</name>
</gene>
<dbReference type="SFLD" id="SFLDG01082">
    <property type="entry name" value="B12-binding_domain_containing"/>
    <property type="match status" value="1"/>
</dbReference>
<keyword evidence="4" id="KW-0408">Iron</keyword>
<dbReference type="CDD" id="cd01335">
    <property type="entry name" value="Radical_SAM"/>
    <property type="match status" value="1"/>
</dbReference>
<dbReference type="Gene3D" id="3.40.50.280">
    <property type="entry name" value="Cobalamin-binding domain"/>
    <property type="match status" value="1"/>
</dbReference>
<dbReference type="PROSITE" id="PS51918">
    <property type="entry name" value="RADICAL_SAM"/>
    <property type="match status" value="1"/>
</dbReference>
<proteinExistence type="predicted"/>
<keyword evidence="9" id="KW-1185">Reference proteome</keyword>
<dbReference type="eggNOG" id="COG1032">
    <property type="taxonomic scope" value="Bacteria"/>
</dbReference>
<dbReference type="SFLD" id="SFLDS00029">
    <property type="entry name" value="Radical_SAM"/>
    <property type="match status" value="1"/>
</dbReference>
<dbReference type="GO" id="GO:0051536">
    <property type="term" value="F:iron-sulfur cluster binding"/>
    <property type="evidence" value="ECO:0007669"/>
    <property type="project" value="UniProtKB-KW"/>
</dbReference>
<dbReference type="InterPro" id="IPR023404">
    <property type="entry name" value="rSAM_horseshoe"/>
</dbReference>
<feature type="domain" description="Radical SAM core" evidence="7">
    <location>
        <begin position="211"/>
        <end position="442"/>
    </location>
</feature>
<evidence type="ECO:0000256" key="1">
    <source>
        <dbReference type="ARBA" id="ARBA00001966"/>
    </source>
</evidence>
<dbReference type="EMBL" id="CP001843">
    <property type="protein sequence ID" value="AEF85938.1"/>
    <property type="molecule type" value="Genomic_DNA"/>
</dbReference>
<sequence>MPDIVLATINAKWIHPSLALRLLKANLGALEPRCEILEFALRQPLSEKTGPILAARPRILGLSVSIWNHTATAELLDALDLAWADEGSPDQGSTVESTPRPLIVLGGPEASTLPENAALFHHADYVIRGEGEAAFRELCETALGSPSAPPDSLASHPDVPAAAPVPPLWSFGWAKTPSNLRSKLPGTTFIDAPQPGLGGIDPGYRLYTAEDLERKLTYVEASRGCPFGCEFCLSSVDRQVREFPLEKFLGEMENLIARGARSFKFLDRTFNLDMEKAARILEFFLRHLDPGMFVHFEMVPSRIPRELQELLARFPPGSLRIELGIQTFNPQTAALIGRVQSDPEKELETLDFLRRETNAIVHADLIAGLPGEDLGSFAQGFDRLWTARPGEIQLGILKFLPGTPIGRHTGPFGMHYSPTPPYEVMETAALPKVDLDRIKNFARFWELIVNRGAFPDLVSRLFPEKAPVFGPFMALSDRLLGRFGRNWGIDRGALRLALEESAGL</sequence>
<evidence type="ECO:0000259" key="6">
    <source>
        <dbReference type="PROSITE" id="PS51332"/>
    </source>
</evidence>
<keyword evidence="3" id="KW-0479">Metal-binding</keyword>
<evidence type="ECO:0000313" key="8">
    <source>
        <dbReference type="EMBL" id="AEF85938.1"/>
    </source>
</evidence>
<dbReference type="SUPFAM" id="SSF102114">
    <property type="entry name" value="Radical SAM enzymes"/>
    <property type="match status" value="1"/>
</dbReference>
<comment type="cofactor">
    <cofactor evidence="1">
        <name>[4Fe-4S] cluster</name>
        <dbReference type="ChEBI" id="CHEBI:49883"/>
    </cofactor>
</comment>
<dbReference type="InterPro" id="IPR058240">
    <property type="entry name" value="rSAM_sf"/>
</dbReference>
<dbReference type="AlphaFoldDB" id="F5YIQ6"/>
<dbReference type="InterPro" id="IPR007197">
    <property type="entry name" value="rSAM"/>
</dbReference>
<dbReference type="InterPro" id="IPR006158">
    <property type="entry name" value="Cobalamin-bd"/>
</dbReference>
<dbReference type="InterPro" id="IPR006638">
    <property type="entry name" value="Elp3/MiaA/NifB-like_rSAM"/>
</dbReference>
<dbReference type="GO" id="GO:0031419">
    <property type="term" value="F:cobalamin binding"/>
    <property type="evidence" value="ECO:0007669"/>
    <property type="project" value="InterPro"/>
</dbReference>
<dbReference type="PROSITE" id="PS51332">
    <property type="entry name" value="B12_BINDING"/>
    <property type="match status" value="1"/>
</dbReference>
<evidence type="ECO:0000256" key="5">
    <source>
        <dbReference type="ARBA" id="ARBA00023014"/>
    </source>
</evidence>
<dbReference type="Pfam" id="PF04055">
    <property type="entry name" value="Radical_SAM"/>
    <property type="match status" value="1"/>
</dbReference>
<dbReference type="PANTHER" id="PTHR43409">
    <property type="entry name" value="ANAEROBIC MAGNESIUM-PROTOPORPHYRIN IX MONOMETHYL ESTER CYCLASE-RELATED"/>
    <property type="match status" value="1"/>
</dbReference>
<dbReference type="RefSeq" id="WP_015709209.1">
    <property type="nucleotide sequence ID" value="NC_015578.1"/>
</dbReference>
<organism evidence="8 9">
    <name type="scientific">Treponema primitia (strain ATCC BAA-887 / DSM 12427 / ZAS-2)</name>
    <dbReference type="NCBI Taxonomy" id="545694"/>
    <lineage>
        <taxon>Bacteria</taxon>
        <taxon>Pseudomonadati</taxon>
        <taxon>Spirochaetota</taxon>
        <taxon>Spirochaetia</taxon>
        <taxon>Spirochaetales</taxon>
        <taxon>Treponemataceae</taxon>
        <taxon>Treponema</taxon>
    </lineage>
</organism>
<dbReference type="HOGENOM" id="CLU_021572_1_1_12"/>
<protein>
    <submittedName>
        <fullName evidence="8">Radical SAM</fullName>
    </submittedName>
</protein>
<dbReference type="STRING" id="545694.TREPR_0840"/>
<dbReference type="InterPro" id="IPR051198">
    <property type="entry name" value="BchE-like"/>
</dbReference>
<accession>F5YIQ6</accession>
<keyword evidence="5" id="KW-0411">Iron-sulfur</keyword>
<dbReference type="Gene3D" id="3.80.30.20">
    <property type="entry name" value="tm_1862 like domain"/>
    <property type="match status" value="1"/>
</dbReference>
<dbReference type="SMART" id="SM00729">
    <property type="entry name" value="Elp3"/>
    <property type="match status" value="1"/>
</dbReference>
<evidence type="ECO:0000256" key="2">
    <source>
        <dbReference type="ARBA" id="ARBA00022691"/>
    </source>
</evidence>
<dbReference type="KEGG" id="tpi:TREPR_0840"/>
<dbReference type="GO" id="GO:0046872">
    <property type="term" value="F:metal ion binding"/>
    <property type="evidence" value="ECO:0007669"/>
    <property type="project" value="UniProtKB-KW"/>
</dbReference>
<dbReference type="Proteomes" id="UP000009223">
    <property type="component" value="Chromosome"/>
</dbReference>
<name>F5YIQ6_TREPZ</name>
<evidence type="ECO:0000259" key="7">
    <source>
        <dbReference type="PROSITE" id="PS51918"/>
    </source>
</evidence>